<evidence type="ECO:0000313" key="11">
    <source>
        <dbReference type="EMBL" id="MBD5778640.1"/>
    </source>
</evidence>
<dbReference type="Gene3D" id="3.40.190.10">
    <property type="entry name" value="Periplasmic binding protein-like II"/>
    <property type="match status" value="2"/>
</dbReference>
<evidence type="ECO:0000259" key="10">
    <source>
        <dbReference type="PROSITE" id="PS50110"/>
    </source>
</evidence>
<keyword evidence="8" id="KW-0472">Membrane</keyword>
<comment type="catalytic activity">
    <reaction evidence="1">
        <text>ATP + protein L-histidine = ADP + protein N-phospho-L-histidine.</text>
        <dbReference type="EC" id="2.7.13.3"/>
    </reaction>
</comment>
<dbReference type="FunFam" id="3.30.565.10:FF:000010">
    <property type="entry name" value="Sensor histidine kinase RcsC"/>
    <property type="match status" value="1"/>
</dbReference>
<dbReference type="SUPFAM" id="SSF52172">
    <property type="entry name" value="CheY-like"/>
    <property type="match status" value="1"/>
</dbReference>
<sequence>MIEICSHFRTFGFARIYRVVFSVLLLAGHALFCRASEEATALRIGYQSSPPYQIVGEDGSVGGIAIDLVRTAARRLDIELEWVFSPESPDHHFAEGEVDLWPIVTDLPERRQRFHISKPIYQNSIGILSRAENPIRDPKETANRRIAYYDREPSYTLVPELLPRAIPVPLPNHVDAIESVLRGENEGAFLWSTKANSLMFKAAVDRYPEVPIYFYVFPDAKLSCGIAADRSNARAVEAADRMRDEIGKLVSEGYVQTVYFRYYLDPENEISSFFWLDDLERKATTLTVAAFVLLAFILILAVMAFVLRRSREKAFAANKAKNEFLANMSHEFRTPLNGIMGMTQLAQMSASQEEREELLDIVLRSGEAMLTLVNDILELSKMESGRLSVELENLELEDVLRTSTSLFKVIAAQKGITFETYLSPRCPKSIRSDIARLRQILFNLVGNAVKFTAKGRVRVSIDVVQTDGGECLLFDVSDTGIGIPEAKLAEIFEAFDQVDTSKTRFYGGAGVGLTISRHLANLLGGEVHVESIEGRGSVFSVFLPLLRVKNEGTASEPVPEASVSEEMSLARKILVVDDNSLNLQTIEAALRKMKHEVTCVGDGASAINAVAETRFDVIFMDLQMPELDGWETARAIRERQLSLGRSTPIVALTSNLSTPQLERRVAQEMDGLLIKPVEINVLQREIERFAGRPV</sequence>
<dbReference type="GO" id="GO:0000155">
    <property type="term" value="F:phosphorelay sensor kinase activity"/>
    <property type="evidence" value="ECO:0007669"/>
    <property type="project" value="InterPro"/>
</dbReference>
<dbReference type="PROSITE" id="PS50110">
    <property type="entry name" value="RESPONSE_REGULATORY"/>
    <property type="match status" value="1"/>
</dbReference>
<evidence type="ECO:0000256" key="1">
    <source>
        <dbReference type="ARBA" id="ARBA00000085"/>
    </source>
</evidence>
<dbReference type="Gene3D" id="3.30.565.10">
    <property type="entry name" value="Histidine kinase-like ATPase, C-terminal domain"/>
    <property type="match status" value="1"/>
</dbReference>
<dbReference type="PANTHER" id="PTHR45339:SF1">
    <property type="entry name" value="HYBRID SIGNAL TRANSDUCTION HISTIDINE KINASE J"/>
    <property type="match status" value="1"/>
</dbReference>
<dbReference type="CDD" id="cd16922">
    <property type="entry name" value="HATPase_EvgS-ArcB-TorS-like"/>
    <property type="match status" value="1"/>
</dbReference>
<dbReference type="PROSITE" id="PS50109">
    <property type="entry name" value="HIS_KIN"/>
    <property type="match status" value="1"/>
</dbReference>
<dbReference type="InterPro" id="IPR005467">
    <property type="entry name" value="His_kinase_dom"/>
</dbReference>
<evidence type="ECO:0000256" key="2">
    <source>
        <dbReference type="ARBA" id="ARBA00012438"/>
    </source>
</evidence>
<keyword evidence="12" id="KW-1185">Reference proteome</keyword>
<evidence type="ECO:0000256" key="3">
    <source>
        <dbReference type="ARBA" id="ARBA00022553"/>
    </source>
</evidence>
<dbReference type="SMART" id="SM00388">
    <property type="entry name" value="HisKA"/>
    <property type="match status" value="1"/>
</dbReference>
<dbReference type="PRINTS" id="PR00344">
    <property type="entry name" value="BCTRLSENSOR"/>
</dbReference>
<keyword evidence="3 7" id="KW-0597">Phosphoprotein</keyword>
<dbReference type="InterPro" id="IPR001638">
    <property type="entry name" value="Solute-binding_3/MltF_N"/>
</dbReference>
<dbReference type="Pfam" id="PF00512">
    <property type="entry name" value="HisKA"/>
    <property type="match status" value="1"/>
</dbReference>
<dbReference type="AlphaFoldDB" id="A0A927F7L6"/>
<proteinExistence type="predicted"/>
<dbReference type="PANTHER" id="PTHR45339">
    <property type="entry name" value="HYBRID SIGNAL TRANSDUCTION HISTIDINE KINASE J"/>
    <property type="match status" value="1"/>
</dbReference>
<protein>
    <recommendedName>
        <fullName evidence="2">histidine kinase</fullName>
        <ecNumber evidence="2">2.7.13.3</ecNumber>
    </recommendedName>
</protein>
<accession>A0A927F7L6</accession>
<dbReference type="InterPro" id="IPR003594">
    <property type="entry name" value="HATPase_dom"/>
</dbReference>
<dbReference type="InterPro" id="IPR001789">
    <property type="entry name" value="Sig_transdc_resp-reg_receiver"/>
</dbReference>
<dbReference type="SUPFAM" id="SSF55874">
    <property type="entry name" value="ATPase domain of HSP90 chaperone/DNA topoisomerase II/histidine kinase"/>
    <property type="match status" value="1"/>
</dbReference>
<evidence type="ECO:0000256" key="4">
    <source>
        <dbReference type="ARBA" id="ARBA00022679"/>
    </source>
</evidence>
<organism evidence="11 12">
    <name type="scientific">Pelagicoccus enzymogenes</name>
    <dbReference type="NCBI Taxonomy" id="2773457"/>
    <lineage>
        <taxon>Bacteria</taxon>
        <taxon>Pseudomonadati</taxon>
        <taxon>Verrucomicrobiota</taxon>
        <taxon>Opitutia</taxon>
        <taxon>Puniceicoccales</taxon>
        <taxon>Pelagicoccaceae</taxon>
        <taxon>Pelagicoccus</taxon>
    </lineage>
</organism>
<evidence type="ECO:0000313" key="12">
    <source>
        <dbReference type="Proteomes" id="UP000622317"/>
    </source>
</evidence>
<dbReference type="SUPFAM" id="SSF47384">
    <property type="entry name" value="Homodimeric domain of signal transducing histidine kinase"/>
    <property type="match status" value="1"/>
</dbReference>
<dbReference type="InterPro" id="IPR036097">
    <property type="entry name" value="HisK_dim/P_sf"/>
</dbReference>
<dbReference type="CDD" id="cd17546">
    <property type="entry name" value="REC_hyHK_CKI1_RcsC-like"/>
    <property type="match status" value="1"/>
</dbReference>
<keyword evidence="6" id="KW-0902">Two-component regulatory system</keyword>
<feature type="domain" description="Histidine kinase" evidence="9">
    <location>
        <begin position="327"/>
        <end position="547"/>
    </location>
</feature>
<feature type="modified residue" description="4-aspartylphosphate" evidence="7">
    <location>
        <position position="621"/>
    </location>
</feature>
<dbReference type="Pfam" id="PF02518">
    <property type="entry name" value="HATPase_c"/>
    <property type="match status" value="1"/>
</dbReference>
<dbReference type="Gene3D" id="1.10.287.130">
    <property type="match status" value="1"/>
</dbReference>
<evidence type="ECO:0000256" key="6">
    <source>
        <dbReference type="ARBA" id="ARBA00023012"/>
    </source>
</evidence>
<dbReference type="Pfam" id="PF00072">
    <property type="entry name" value="Response_reg"/>
    <property type="match status" value="1"/>
</dbReference>
<dbReference type="InterPro" id="IPR011006">
    <property type="entry name" value="CheY-like_superfamily"/>
</dbReference>
<keyword evidence="4" id="KW-0808">Transferase</keyword>
<dbReference type="FunFam" id="1.10.287.130:FF:000001">
    <property type="entry name" value="Two-component sensor histidine kinase"/>
    <property type="match status" value="1"/>
</dbReference>
<dbReference type="Gene3D" id="3.40.50.2300">
    <property type="match status" value="1"/>
</dbReference>
<evidence type="ECO:0000259" key="9">
    <source>
        <dbReference type="PROSITE" id="PS50109"/>
    </source>
</evidence>
<dbReference type="InterPro" id="IPR036890">
    <property type="entry name" value="HATPase_C_sf"/>
</dbReference>
<keyword evidence="8" id="KW-1133">Transmembrane helix</keyword>
<dbReference type="SMART" id="SM00387">
    <property type="entry name" value="HATPase_c"/>
    <property type="match status" value="1"/>
</dbReference>
<dbReference type="InterPro" id="IPR003661">
    <property type="entry name" value="HisK_dim/P_dom"/>
</dbReference>
<dbReference type="EMBL" id="JACYFG010000006">
    <property type="protein sequence ID" value="MBD5778640.1"/>
    <property type="molecule type" value="Genomic_DNA"/>
</dbReference>
<keyword evidence="8" id="KW-0812">Transmembrane</keyword>
<evidence type="ECO:0000256" key="8">
    <source>
        <dbReference type="SAM" id="Phobius"/>
    </source>
</evidence>
<dbReference type="CDD" id="cd00082">
    <property type="entry name" value="HisKA"/>
    <property type="match status" value="1"/>
</dbReference>
<dbReference type="SMART" id="SM00062">
    <property type="entry name" value="PBPb"/>
    <property type="match status" value="1"/>
</dbReference>
<dbReference type="SMART" id="SM00448">
    <property type="entry name" value="REC"/>
    <property type="match status" value="1"/>
</dbReference>
<gene>
    <name evidence="11" type="ORF">IEN85_04000</name>
</gene>
<dbReference type="RefSeq" id="WP_191615771.1">
    <property type="nucleotide sequence ID" value="NZ_JACYFG010000006.1"/>
</dbReference>
<feature type="transmembrane region" description="Helical" evidence="8">
    <location>
        <begin position="286"/>
        <end position="307"/>
    </location>
</feature>
<comment type="caution">
    <text evidence="11">The sequence shown here is derived from an EMBL/GenBank/DDBJ whole genome shotgun (WGS) entry which is preliminary data.</text>
</comment>
<dbReference type="SUPFAM" id="SSF53850">
    <property type="entry name" value="Periplasmic binding protein-like II"/>
    <property type="match status" value="1"/>
</dbReference>
<keyword evidence="5" id="KW-0418">Kinase</keyword>
<feature type="domain" description="Response regulatory" evidence="10">
    <location>
        <begin position="572"/>
        <end position="690"/>
    </location>
</feature>
<name>A0A927F7L6_9BACT</name>
<dbReference type="InterPro" id="IPR004358">
    <property type="entry name" value="Sig_transdc_His_kin-like_C"/>
</dbReference>
<evidence type="ECO:0000256" key="5">
    <source>
        <dbReference type="ARBA" id="ARBA00022777"/>
    </source>
</evidence>
<dbReference type="EC" id="2.7.13.3" evidence="2"/>
<dbReference type="Proteomes" id="UP000622317">
    <property type="component" value="Unassembled WGS sequence"/>
</dbReference>
<reference evidence="11" key="1">
    <citation type="submission" date="2020-09" db="EMBL/GenBank/DDBJ databases">
        <title>Pelagicoccus enzymogenes sp. nov. with an EPS production, isolated from marine sediment.</title>
        <authorList>
            <person name="Feng X."/>
        </authorList>
    </citation>
    <scope>NUCLEOTIDE SEQUENCE</scope>
    <source>
        <strain evidence="11">NFK12</strain>
    </source>
</reference>
<evidence type="ECO:0000256" key="7">
    <source>
        <dbReference type="PROSITE-ProRule" id="PRU00169"/>
    </source>
</evidence>